<feature type="domain" description="Aminoglycoside phosphotransferase" evidence="1">
    <location>
        <begin position="80"/>
        <end position="288"/>
    </location>
</feature>
<dbReference type="Pfam" id="PF01636">
    <property type="entry name" value="APH"/>
    <property type="match status" value="1"/>
</dbReference>
<evidence type="ECO:0000313" key="2">
    <source>
        <dbReference type="EMBL" id="KAK7023282.1"/>
    </source>
</evidence>
<dbReference type="InterPro" id="IPR011009">
    <property type="entry name" value="Kinase-like_dom_sf"/>
</dbReference>
<dbReference type="SUPFAM" id="SSF56112">
    <property type="entry name" value="Protein kinase-like (PK-like)"/>
    <property type="match status" value="1"/>
</dbReference>
<dbReference type="PANTHER" id="PTHR21310">
    <property type="entry name" value="AMINOGLYCOSIDE PHOSPHOTRANSFERASE-RELATED-RELATED"/>
    <property type="match status" value="1"/>
</dbReference>
<dbReference type="Proteomes" id="UP001362999">
    <property type="component" value="Unassembled WGS sequence"/>
</dbReference>
<gene>
    <name evidence="2" type="ORF">R3P38DRAFT_2628320</name>
</gene>
<name>A0AAW0BBF4_9AGAR</name>
<organism evidence="2 3">
    <name type="scientific">Favolaschia claudopus</name>
    <dbReference type="NCBI Taxonomy" id="2862362"/>
    <lineage>
        <taxon>Eukaryota</taxon>
        <taxon>Fungi</taxon>
        <taxon>Dikarya</taxon>
        <taxon>Basidiomycota</taxon>
        <taxon>Agaricomycotina</taxon>
        <taxon>Agaricomycetes</taxon>
        <taxon>Agaricomycetidae</taxon>
        <taxon>Agaricales</taxon>
        <taxon>Marasmiineae</taxon>
        <taxon>Mycenaceae</taxon>
        <taxon>Favolaschia</taxon>
    </lineage>
</organism>
<evidence type="ECO:0000313" key="3">
    <source>
        <dbReference type="Proteomes" id="UP001362999"/>
    </source>
</evidence>
<protein>
    <submittedName>
        <fullName evidence="2">APH domain-containing protein</fullName>
    </submittedName>
</protein>
<dbReference type="Gene3D" id="3.30.200.20">
    <property type="entry name" value="Phosphorylase Kinase, domain 1"/>
    <property type="match status" value="1"/>
</dbReference>
<comment type="caution">
    <text evidence="2">The sequence shown here is derived from an EMBL/GenBank/DDBJ whole genome shotgun (WGS) entry which is preliminary data.</text>
</comment>
<dbReference type="EMBL" id="JAWWNJ010000036">
    <property type="protein sequence ID" value="KAK7023282.1"/>
    <property type="molecule type" value="Genomic_DNA"/>
</dbReference>
<accession>A0AAW0BBF4</accession>
<reference evidence="2 3" key="1">
    <citation type="journal article" date="2024" name="J Genomics">
        <title>Draft genome sequencing and assembly of Favolaschia claudopus CIRM-BRFM 2984 isolated from oak limbs.</title>
        <authorList>
            <person name="Navarro D."/>
            <person name="Drula E."/>
            <person name="Chaduli D."/>
            <person name="Cazenave R."/>
            <person name="Ahrendt S."/>
            <person name="Wang J."/>
            <person name="Lipzen A."/>
            <person name="Daum C."/>
            <person name="Barry K."/>
            <person name="Grigoriev I.V."/>
            <person name="Favel A."/>
            <person name="Rosso M.N."/>
            <person name="Martin F."/>
        </authorList>
    </citation>
    <scope>NUCLEOTIDE SEQUENCE [LARGE SCALE GENOMIC DNA]</scope>
    <source>
        <strain evidence="2 3">CIRM-BRFM 2984</strain>
    </source>
</reference>
<evidence type="ECO:0000259" key="1">
    <source>
        <dbReference type="Pfam" id="PF01636"/>
    </source>
</evidence>
<proteinExistence type="predicted"/>
<dbReference type="InterPro" id="IPR051678">
    <property type="entry name" value="AGP_Transferase"/>
</dbReference>
<dbReference type="InterPro" id="IPR002575">
    <property type="entry name" value="Aminoglycoside_PTrfase"/>
</dbReference>
<sequence length="389" mass="43085">MSSPSGQSESQEHDLSIPTGVQSYLSSTKFASHTVTPLIGGGGNWTFRLHLLEPYDGKKTLVAKHSRGYSAGDAPIPLDIERQAFEVEALRRVKQNVLCHDGLATVPTVYHFDEEAHVIIMEDCGEGSQTLKALMRESPPTPAVAQEIGRALGEFLGRLHSWGANDSKLLDHFCQNELGKKITSWITYDRIIPMLTSTPPHPAVSLLREPVPESDLDDIRAIISERTKEIHTSRETFTMGDFWTGNILVNLRANPDHDGSPRSFASVYVVDWELAKAGVAALDVLDVGQFCAEMLCLDIFHRESAGESSRKLIEAFLTEYRRNYGGLMKEHFANVAAKHVGAHLVTIAPEVNWGPPEESVKAVELGLEYLMEGCSDRWVRERSVLAPLM</sequence>
<dbReference type="Gene3D" id="3.90.1200.10">
    <property type="match status" value="1"/>
</dbReference>
<dbReference type="AlphaFoldDB" id="A0AAW0BBF4"/>
<keyword evidence="3" id="KW-1185">Reference proteome</keyword>